<comment type="caution">
    <text evidence="1">The sequence shown here is derived from an EMBL/GenBank/DDBJ whole genome shotgun (WGS) entry which is preliminary data.</text>
</comment>
<protein>
    <submittedName>
        <fullName evidence="1">Uncharacterized protein</fullName>
    </submittedName>
</protein>
<reference evidence="1 2" key="1">
    <citation type="journal article" date="2019" name="Int. J. Syst. Evol. Microbiol.">
        <title>The Global Catalogue of Microorganisms (GCM) 10K type strain sequencing project: providing services to taxonomists for standard genome sequencing and annotation.</title>
        <authorList>
            <consortium name="The Broad Institute Genomics Platform"/>
            <consortium name="The Broad Institute Genome Sequencing Center for Infectious Disease"/>
            <person name="Wu L."/>
            <person name="Ma J."/>
        </authorList>
    </citation>
    <scope>NUCLEOTIDE SEQUENCE [LARGE SCALE GENOMIC DNA]</scope>
    <source>
        <strain evidence="1 2">JCM 14193</strain>
    </source>
</reference>
<keyword evidence="2" id="KW-1185">Reference proteome</keyword>
<proteinExistence type="predicted"/>
<dbReference type="EMBL" id="BAAACZ010000002">
    <property type="protein sequence ID" value="GAA0450179.1"/>
    <property type="molecule type" value="Genomic_DNA"/>
</dbReference>
<gene>
    <name evidence="1" type="ORF">GCM10008935_00740</name>
</gene>
<dbReference type="RefSeq" id="WP_343780942.1">
    <property type="nucleotide sequence ID" value="NZ_BAAACZ010000002.1"/>
</dbReference>
<accession>A0ABN0ZJK1</accession>
<organism evidence="1 2">
    <name type="scientific">Alkalibacillus silvisoli</name>
    <dbReference type="NCBI Taxonomy" id="392823"/>
    <lineage>
        <taxon>Bacteria</taxon>
        <taxon>Bacillati</taxon>
        <taxon>Bacillota</taxon>
        <taxon>Bacilli</taxon>
        <taxon>Bacillales</taxon>
        <taxon>Bacillaceae</taxon>
        <taxon>Alkalibacillus</taxon>
    </lineage>
</organism>
<dbReference type="Proteomes" id="UP001500740">
    <property type="component" value="Unassembled WGS sequence"/>
</dbReference>
<evidence type="ECO:0000313" key="1">
    <source>
        <dbReference type="EMBL" id="GAA0450179.1"/>
    </source>
</evidence>
<name>A0ABN0ZJK1_9BACI</name>
<sequence length="44" mass="4919">MNKKGGRKTRHALAQLSKREMWVWGAGSSPGIIYSGMSLTRRIT</sequence>
<evidence type="ECO:0000313" key="2">
    <source>
        <dbReference type="Proteomes" id="UP001500740"/>
    </source>
</evidence>